<gene>
    <name evidence="1" type="ORF">Q3O60_02715</name>
</gene>
<comment type="caution">
    <text evidence="1">The sequence shown here is derived from an EMBL/GenBank/DDBJ whole genome shotgun (WGS) entry which is preliminary data.</text>
</comment>
<sequence>MIYDFFSENELSLGTISNILRSKAMAIATRTQLLDDIRKVSLEESLQLIVDAVADPTGFEMDTSGRILEHGTHKTSGRIGATTRNLGRANQYFATYLSLKTMSNVAEVVAELMAEHRSFDFWRNDLETKMVKRLERAGFL</sequence>
<dbReference type="EMBL" id="JAUZVZ010000003">
    <property type="protein sequence ID" value="MDP4535097.1"/>
    <property type="molecule type" value="Genomic_DNA"/>
</dbReference>
<reference evidence="1 2" key="1">
    <citation type="submission" date="2023-08" db="EMBL/GenBank/DDBJ databases">
        <authorList>
            <person name="Joshi A."/>
            <person name="Thite S."/>
        </authorList>
    </citation>
    <scope>NUCLEOTIDE SEQUENCE [LARGE SCALE GENOMIC DNA]</scope>
    <source>
        <strain evidence="1 2">AC40</strain>
    </source>
</reference>
<protein>
    <submittedName>
        <fullName evidence="1">Uncharacterized protein</fullName>
    </submittedName>
</protein>
<dbReference type="RefSeq" id="WP_305892367.1">
    <property type="nucleotide sequence ID" value="NZ_JAUZVZ010000003.1"/>
</dbReference>
<dbReference type="Proteomes" id="UP001231616">
    <property type="component" value="Unassembled WGS sequence"/>
</dbReference>
<proteinExistence type="predicted"/>
<accession>A0ABT9GVL7</accession>
<evidence type="ECO:0000313" key="1">
    <source>
        <dbReference type="EMBL" id="MDP4535097.1"/>
    </source>
</evidence>
<name>A0ABT9GVL7_9GAMM</name>
<keyword evidence="2" id="KW-1185">Reference proteome</keyword>
<evidence type="ECO:0000313" key="2">
    <source>
        <dbReference type="Proteomes" id="UP001231616"/>
    </source>
</evidence>
<organism evidence="1 2">
    <name type="scientific">Alkalimonas collagenimarina</name>
    <dbReference type="NCBI Taxonomy" id="400390"/>
    <lineage>
        <taxon>Bacteria</taxon>
        <taxon>Pseudomonadati</taxon>
        <taxon>Pseudomonadota</taxon>
        <taxon>Gammaproteobacteria</taxon>
        <taxon>Alkalimonas</taxon>
    </lineage>
</organism>